<dbReference type="InterPro" id="IPR032675">
    <property type="entry name" value="LRR_dom_sf"/>
</dbReference>
<keyword evidence="2" id="KW-1185">Reference proteome</keyword>
<dbReference type="Proteomes" id="UP001188597">
    <property type="component" value="Unassembled WGS sequence"/>
</dbReference>
<reference evidence="1" key="1">
    <citation type="submission" date="2022-12" db="EMBL/GenBank/DDBJ databases">
        <title>Draft genome assemblies for two species of Escallonia (Escalloniales).</title>
        <authorList>
            <person name="Chanderbali A."/>
            <person name="Dervinis C."/>
            <person name="Anghel I."/>
            <person name="Soltis D."/>
            <person name="Soltis P."/>
            <person name="Zapata F."/>
        </authorList>
    </citation>
    <scope>NUCLEOTIDE SEQUENCE</scope>
    <source>
        <strain evidence="1">UCBG64.0493</strain>
        <tissue evidence="1">Leaf</tissue>
    </source>
</reference>
<dbReference type="Gene3D" id="3.80.10.10">
    <property type="entry name" value="Ribonuclease Inhibitor"/>
    <property type="match status" value="1"/>
</dbReference>
<comment type="caution">
    <text evidence="1">The sequence shown here is derived from an EMBL/GenBank/DDBJ whole genome shotgun (WGS) entry which is preliminary data.</text>
</comment>
<accession>A0AA89B4A4</accession>
<evidence type="ECO:0000313" key="2">
    <source>
        <dbReference type="Proteomes" id="UP001188597"/>
    </source>
</evidence>
<proteinExistence type="predicted"/>
<dbReference type="EMBL" id="JAVXUP010000604">
    <property type="protein sequence ID" value="KAK3024422.1"/>
    <property type="molecule type" value="Genomic_DNA"/>
</dbReference>
<dbReference type="AlphaFoldDB" id="A0AA89B4A4"/>
<gene>
    <name evidence="1" type="ORF">RJ639_043380</name>
</gene>
<sequence length="88" mass="9774">MSTTSIDMILPKSLITQSSRNINWLRLLVITRLRDLSFSNLQGPLPPSITKLAHLKELNMSNNIFTDTIPAFPSSSTLTSVYSSLPLN</sequence>
<name>A0AA89B4A4_9ASTE</name>
<dbReference type="InterPro" id="IPR001611">
    <property type="entry name" value="Leu-rich_rpt"/>
</dbReference>
<evidence type="ECO:0000313" key="1">
    <source>
        <dbReference type="EMBL" id="KAK3024422.1"/>
    </source>
</evidence>
<dbReference type="SUPFAM" id="SSF52058">
    <property type="entry name" value="L domain-like"/>
    <property type="match status" value="1"/>
</dbReference>
<dbReference type="Pfam" id="PF00560">
    <property type="entry name" value="LRR_1"/>
    <property type="match status" value="1"/>
</dbReference>
<organism evidence="1 2">
    <name type="scientific">Escallonia herrerae</name>
    <dbReference type="NCBI Taxonomy" id="1293975"/>
    <lineage>
        <taxon>Eukaryota</taxon>
        <taxon>Viridiplantae</taxon>
        <taxon>Streptophyta</taxon>
        <taxon>Embryophyta</taxon>
        <taxon>Tracheophyta</taxon>
        <taxon>Spermatophyta</taxon>
        <taxon>Magnoliopsida</taxon>
        <taxon>eudicotyledons</taxon>
        <taxon>Gunneridae</taxon>
        <taxon>Pentapetalae</taxon>
        <taxon>asterids</taxon>
        <taxon>campanulids</taxon>
        <taxon>Escalloniales</taxon>
        <taxon>Escalloniaceae</taxon>
        <taxon>Escallonia</taxon>
    </lineage>
</organism>
<protein>
    <submittedName>
        <fullName evidence="1">Uncharacterized protein</fullName>
    </submittedName>
</protein>